<name>A0A5C7FLX3_9BACT</name>
<feature type="transmembrane region" description="Helical" evidence="1">
    <location>
        <begin position="78"/>
        <end position="98"/>
    </location>
</feature>
<proteinExistence type="predicted"/>
<keyword evidence="3" id="KW-1185">Reference proteome</keyword>
<comment type="caution">
    <text evidence="2">The sequence shown here is derived from an EMBL/GenBank/DDBJ whole genome shotgun (WGS) entry which is preliminary data.</text>
</comment>
<organism evidence="2 3">
    <name type="scientific">Neolewinella aurantiaca</name>
    <dbReference type="NCBI Taxonomy" id="2602767"/>
    <lineage>
        <taxon>Bacteria</taxon>
        <taxon>Pseudomonadati</taxon>
        <taxon>Bacteroidota</taxon>
        <taxon>Saprospiria</taxon>
        <taxon>Saprospirales</taxon>
        <taxon>Lewinellaceae</taxon>
        <taxon>Neolewinella</taxon>
    </lineage>
</organism>
<dbReference type="OrthoDB" id="1442756at2"/>
<keyword evidence="1" id="KW-0472">Membrane</keyword>
<feature type="transmembrane region" description="Helical" evidence="1">
    <location>
        <begin position="161"/>
        <end position="178"/>
    </location>
</feature>
<keyword evidence="1" id="KW-1133">Transmembrane helix</keyword>
<reference evidence="2 3" key="1">
    <citation type="submission" date="2019-08" db="EMBL/GenBank/DDBJ databases">
        <title>Lewinella sp. strain SSH13 Genome sequencing and assembly.</title>
        <authorList>
            <person name="Kim I."/>
        </authorList>
    </citation>
    <scope>NUCLEOTIDE SEQUENCE [LARGE SCALE GENOMIC DNA]</scope>
    <source>
        <strain evidence="2 3">SSH13</strain>
    </source>
</reference>
<evidence type="ECO:0000313" key="2">
    <source>
        <dbReference type="EMBL" id="TXF91710.1"/>
    </source>
</evidence>
<dbReference type="RefSeq" id="WP_147928751.1">
    <property type="nucleotide sequence ID" value="NZ_VOXD01000001.1"/>
</dbReference>
<keyword evidence="1" id="KW-0812">Transmembrane</keyword>
<gene>
    <name evidence="2" type="ORF">FUA23_00560</name>
</gene>
<dbReference type="Proteomes" id="UP000321907">
    <property type="component" value="Unassembled WGS sequence"/>
</dbReference>
<accession>A0A5C7FLX3</accession>
<feature type="transmembrane region" description="Helical" evidence="1">
    <location>
        <begin position="47"/>
        <end position="66"/>
    </location>
</feature>
<evidence type="ECO:0000256" key="1">
    <source>
        <dbReference type="SAM" id="Phobius"/>
    </source>
</evidence>
<sequence>MSFFTRIPAAVLFCLATPAYLLIFLMFMDQFSFITFSPRSVPYDEAVPLLVSLSLLAIASWQFAVIRKASNRQGLKILLLLIAGVNIIQCSFLLIISIDNILRAANIASTGNARELLRSVRTVITPDQLLALILSGLVLAPLAAAVALTAGLEKKPGFMRWLLASVMILLFPLGIWWLQPRVIRAIPAKNTGITDHFGI</sequence>
<dbReference type="AlphaFoldDB" id="A0A5C7FLX3"/>
<evidence type="ECO:0000313" key="3">
    <source>
        <dbReference type="Proteomes" id="UP000321907"/>
    </source>
</evidence>
<protein>
    <submittedName>
        <fullName evidence="2">Uncharacterized protein</fullName>
    </submittedName>
</protein>
<feature type="transmembrane region" description="Helical" evidence="1">
    <location>
        <begin position="7"/>
        <end position="27"/>
    </location>
</feature>
<feature type="transmembrane region" description="Helical" evidence="1">
    <location>
        <begin position="129"/>
        <end position="149"/>
    </location>
</feature>
<dbReference type="EMBL" id="VOXD01000001">
    <property type="protein sequence ID" value="TXF91710.1"/>
    <property type="molecule type" value="Genomic_DNA"/>
</dbReference>